<organism evidence="2">
    <name type="scientific">Cladocopium goreaui</name>
    <dbReference type="NCBI Taxonomy" id="2562237"/>
    <lineage>
        <taxon>Eukaryota</taxon>
        <taxon>Sar</taxon>
        <taxon>Alveolata</taxon>
        <taxon>Dinophyceae</taxon>
        <taxon>Suessiales</taxon>
        <taxon>Symbiodiniaceae</taxon>
        <taxon>Cladocopium</taxon>
    </lineage>
</organism>
<comment type="caution">
    <text evidence="2">The sequence shown here is derived from an EMBL/GenBank/DDBJ whole genome shotgun (WGS) entry which is preliminary data.</text>
</comment>
<feature type="region of interest" description="Disordered" evidence="1">
    <location>
        <begin position="628"/>
        <end position="660"/>
    </location>
</feature>
<proteinExistence type="predicted"/>
<dbReference type="PANTHER" id="PTHR48462:SF1">
    <property type="entry name" value="PROTEIN, PUTATIVE-RELATED"/>
    <property type="match status" value="1"/>
</dbReference>
<evidence type="ECO:0000313" key="4">
    <source>
        <dbReference type="Proteomes" id="UP001152797"/>
    </source>
</evidence>
<evidence type="ECO:0000313" key="3">
    <source>
        <dbReference type="EMBL" id="CAL4761894.1"/>
    </source>
</evidence>
<feature type="region of interest" description="Disordered" evidence="1">
    <location>
        <begin position="1"/>
        <end position="24"/>
    </location>
</feature>
<protein>
    <submittedName>
        <fullName evidence="3">132 kDa protein</fullName>
    </submittedName>
</protein>
<reference evidence="2" key="1">
    <citation type="submission" date="2022-10" db="EMBL/GenBank/DDBJ databases">
        <authorList>
            <person name="Chen Y."/>
            <person name="Dougan E. K."/>
            <person name="Chan C."/>
            <person name="Rhodes N."/>
            <person name="Thang M."/>
        </authorList>
    </citation>
    <scope>NUCLEOTIDE SEQUENCE</scope>
</reference>
<sequence length="790" mass="84198">RCSTLLRVEDAGTASRPRSSPSGAVPDGWLVSARNFGETCPVLAVAGLGTMMKRQRRLPGRPDAVPWPLKGNSHVPVLPWCLRHTTDVVSKLQAKHSRTAPARPALVALGLPALAAVPEMAVEDVIQAIRSFSRGSAAGPTGLRGDHLREALASPHGDEMAVQLADVVKLLIRGEAIAPHLAGASLHALPKGVDDVRPIALGEVLRRLTAKCLCSDVRNSARDLLCPLQVGVATRHGTEAVVHTARHWAQRHAGQAEQVLLKIDFSNAFNTVDRASLLRETRLRLPNCPLGLSGAMVSTRPPELRPLLVVAYLDDVCRIASQPGAAATVDMSLFPPGIPLNQAGTFSLLGEPIGHGSFCNQFTTSERVAKALPLLDALAVLPDAQAALLLLRHCASHCRMAYSIRVTPPDGLGPSLEAFDNAVRGCLEVACSGPLTAEAWLQATLSTRCGGLGLRSVARHSVAGYAASLWATAPLCKDMDDPDFNAALNLVNLALPPADHLPVPAPQPVRQQELSRALDRVVVARLAAPAPGRETFRAHLQLLQQEGAGAWLHALPSAALGLHVVTPLFRTMVRLRLRLPVSDSDTPCPLCDGTCDRFGDHARVCPCGGDRVKRHHQLRNILAGRAKTAGLQPEVEKPNLLPPRPELQGGPEDGEQPCGGGRRPADVWLPNWHLHGPAAFDIAVTSGMRHSVLTASVTDGSRASTDYEARKCQHLSTLEACTSEGLQFVPLVVEACGGGWGPIALKTWRSCEAISARTGEGSSVESQRLLQTLGIALQRENARAVLRRLD</sequence>
<reference evidence="3 4" key="2">
    <citation type="submission" date="2024-05" db="EMBL/GenBank/DDBJ databases">
        <authorList>
            <person name="Chen Y."/>
            <person name="Shah S."/>
            <person name="Dougan E. K."/>
            <person name="Thang M."/>
            <person name="Chan C."/>
        </authorList>
    </citation>
    <scope>NUCLEOTIDE SEQUENCE [LARGE SCALE GENOMIC DNA]</scope>
</reference>
<dbReference type="EMBL" id="CAMXCT010000144">
    <property type="protein sequence ID" value="CAI3974582.1"/>
    <property type="molecule type" value="Genomic_DNA"/>
</dbReference>
<dbReference type="EMBL" id="CAMXCT030000144">
    <property type="protein sequence ID" value="CAL4761894.1"/>
    <property type="molecule type" value="Genomic_DNA"/>
</dbReference>
<dbReference type="EMBL" id="CAMXCT020000144">
    <property type="protein sequence ID" value="CAL1127957.1"/>
    <property type="molecule type" value="Genomic_DNA"/>
</dbReference>
<gene>
    <name evidence="2" type="ORF">C1SCF055_LOCUS2972</name>
</gene>
<name>A0A9P1BJL3_9DINO</name>
<feature type="non-terminal residue" evidence="2">
    <location>
        <position position="1"/>
    </location>
</feature>
<evidence type="ECO:0000313" key="2">
    <source>
        <dbReference type="EMBL" id="CAI3974582.1"/>
    </source>
</evidence>
<dbReference type="PANTHER" id="PTHR48462">
    <property type="entry name" value="PROTEIN, PUTATIVE-RELATED"/>
    <property type="match status" value="1"/>
</dbReference>
<dbReference type="Proteomes" id="UP001152797">
    <property type="component" value="Unassembled WGS sequence"/>
</dbReference>
<evidence type="ECO:0000256" key="1">
    <source>
        <dbReference type="SAM" id="MobiDB-lite"/>
    </source>
</evidence>
<keyword evidence="4" id="KW-1185">Reference proteome</keyword>
<dbReference type="OrthoDB" id="447441at2759"/>
<accession>A0A9P1BJL3</accession>
<dbReference type="AlphaFoldDB" id="A0A9P1BJL3"/>